<accession>A0ABQ6Z3L3</accession>
<name>A0ABQ6Z3L3_9GAMM</name>
<protein>
    <submittedName>
        <fullName evidence="1">Uncharacterized protein</fullName>
    </submittedName>
</protein>
<evidence type="ECO:0000313" key="1">
    <source>
        <dbReference type="EMBL" id="KAF1691963.1"/>
    </source>
</evidence>
<evidence type="ECO:0000313" key="2">
    <source>
        <dbReference type="Proteomes" id="UP000788419"/>
    </source>
</evidence>
<gene>
    <name evidence="1" type="ORF">CSC65_15655</name>
</gene>
<dbReference type="RefSeq" id="WP_162411536.1">
    <property type="nucleotide sequence ID" value="NZ_PDWN01000019.1"/>
</dbReference>
<comment type="caution">
    <text evidence="1">The sequence shown here is derived from an EMBL/GenBank/DDBJ whole genome shotgun (WGS) entry which is preliminary data.</text>
</comment>
<proteinExistence type="predicted"/>
<keyword evidence="2" id="KW-1185">Reference proteome</keyword>
<dbReference type="EMBL" id="PDWN01000019">
    <property type="protein sequence ID" value="KAF1691963.1"/>
    <property type="molecule type" value="Genomic_DNA"/>
</dbReference>
<organism evidence="1 2">
    <name type="scientific">Pseudoxanthomonas daejeonensis</name>
    <dbReference type="NCBI Taxonomy" id="266062"/>
    <lineage>
        <taxon>Bacteria</taxon>
        <taxon>Pseudomonadati</taxon>
        <taxon>Pseudomonadota</taxon>
        <taxon>Gammaproteobacteria</taxon>
        <taxon>Lysobacterales</taxon>
        <taxon>Lysobacteraceae</taxon>
        <taxon>Pseudoxanthomonas</taxon>
    </lineage>
</organism>
<dbReference type="Proteomes" id="UP000788419">
    <property type="component" value="Unassembled WGS sequence"/>
</dbReference>
<sequence length="84" mass="9292">MSNTPALLDKLHDWIVAWDPTGKTSAEFDNELRAANAKLEGRVDRDELTPKEVETYSGLMSLADARGFFRVDKSPDDLNGSTPP</sequence>
<reference evidence="1 2" key="1">
    <citation type="submission" date="2017-10" db="EMBL/GenBank/DDBJ databases">
        <title>Whole genome sequencing of members of genus Pseudoxanthomonas.</title>
        <authorList>
            <person name="Kumar S."/>
            <person name="Bansal K."/>
            <person name="Kaur A."/>
            <person name="Patil P."/>
            <person name="Sharma S."/>
            <person name="Patil P.B."/>
        </authorList>
    </citation>
    <scope>NUCLEOTIDE SEQUENCE [LARGE SCALE GENOMIC DNA]</scope>
    <source>
        <strain evidence="1 2">DSM 17801</strain>
    </source>
</reference>